<dbReference type="GO" id="GO:0006355">
    <property type="term" value="P:regulation of DNA-templated transcription"/>
    <property type="evidence" value="ECO:0007669"/>
    <property type="project" value="UniProtKB-UniRule"/>
</dbReference>
<evidence type="ECO:0000256" key="4">
    <source>
        <dbReference type="ARBA" id="ARBA00022833"/>
    </source>
</evidence>
<keyword evidence="2 6" id="KW-0479">Metal-binding</keyword>
<dbReference type="SMART" id="SM00575">
    <property type="entry name" value="ZnF_PMZ"/>
    <property type="match status" value="1"/>
</dbReference>
<dbReference type="Pfam" id="PF03101">
    <property type="entry name" value="FAR1"/>
    <property type="match status" value="1"/>
</dbReference>
<sequence length="750" mass="86452">MDDNALDSPETGEELNMEPCIGMEFKSMEVVREFYNKFAKKMGFGVRVRSTKPKRAILVCCNEGHHIVKSSRNKEIQDDTTQAKRKCSTSRSGCQASLIVSRGTIESNWIICSFNNDHNHDMVSPKSVTYMRSHKKMSDAARSLVEQFKEEGVPTGKAAAIFHNGDLAFSNRDCWNHVRNLRSKNLDVGDAQAVFNYCKRKQVENSNFFYSIQCDEDSRMINFSWVDARSRLAYQQYGDVITFDTTYKTNKYSMPFAPFVGLNNHYQSILFGCALLQDESESSFIWLFETFLEAMDGKKPISVITDQDLAMKAALAKVLPETRHRLCLWHIRKKFPEKLAHVYHKKSNFKRDLKRCIYNSPRIQSFEEEWRHLMSEYNLENNEWLQGLYRIRESWIPIYNRSNFFAGMNTTQRSESINSFFDSFVNAATTLQEFVSKFEKAVDSRLQAEKREDYESRHKSRMVATGSQLEEHAASIYTRNIFGKFQDELVKISQFTKKKIRRDGSTYVYEVSSCNDAQDMFIVDIDLNTKIAKCGCQLFEFLGILCRHILALFQAKSIIQIPSHFILQRWTKDANKGIEVCYTESNFDGQTSTSKILRRMHAQQETRILVDLAEESDEIYKFIISELSHTRMSAIAMKKSNLSVNGEISPLESIHNVDQNDLSEEGSEPPQATIRNPRPSHTKGRKKDGERTTQNCRFKSGLEQSLTKSLVKRRSCHVCDGHGHNRRTCKKRNENPLTGMFMTLIGPAAE</sequence>
<keyword evidence="6" id="KW-0539">Nucleus</keyword>
<dbReference type="Pfam" id="PF10551">
    <property type="entry name" value="MULE"/>
    <property type="match status" value="1"/>
</dbReference>
<evidence type="ECO:0000256" key="3">
    <source>
        <dbReference type="ARBA" id="ARBA00022771"/>
    </source>
</evidence>
<evidence type="ECO:0000313" key="9">
    <source>
        <dbReference type="EMBL" id="GAU50374.1"/>
    </source>
</evidence>
<protein>
    <recommendedName>
        <fullName evidence="6">Protein FAR1-RELATED SEQUENCE</fullName>
    </recommendedName>
</protein>
<dbReference type="InterPro" id="IPR007527">
    <property type="entry name" value="Znf_SWIM"/>
</dbReference>
<keyword evidence="10" id="KW-1185">Reference proteome</keyword>
<gene>
    <name evidence="9" type="ORF">TSUD_86680</name>
</gene>
<evidence type="ECO:0000256" key="7">
    <source>
        <dbReference type="SAM" id="MobiDB-lite"/>
    </source>
</evidence>
<evidence type="ECO:0000256" key="5">
    <source>
        <dbReference type="PROSITE-ProRule" id="PRU00325"/>
    </source>
</evidence>
<dbReference type="OrthoDB" id="1738322at2759"/>
<dbReference type="Proteomes" id="UP000242715">
    <property type="component" value="Unassembled WGS sequence"/>
</dbReference>
<dbReference type="PANTHER" id="PTHR31669">
    <property type="entry name" value="PROTEIN FAR1-RELATED SEQUENCE 10-RELATED"/>
    <property type="match status" value="1"/>
</dbReference>
<evidence type="ECO:0000256" key="2">
    <source>
        <dbReference type="ARBA" id="ARBA00022723"/>
    </source>
</evidence>
<evidence type="ECO:0000256" key="1">
    <source>
        <dbReference type="ARBA" id="ARBA00005889"/>
    </source>
</evidence>
<accession>A0A2Z6P1T9</accession>
<dbReference type="InterPro" id="IPR018289">
    <property type="entry name" value="MULE_transposase_dom"/>
</dbReference>
<evidence type="ECO:0000259" key="8">
    <source>
        <dbReference type="PROSITE" id="PS50966"/>
    </source>
</evidence>
<dbReference type="Pfam" id="PF04434">
    <property type="entry name" value="SWIM"/>
    <property type="match status" value="1"/>
</dbReference>
<reference evidence="10" key="1">
    <citation type="journal article" date="2017" name="Front. Plant Sci.">
        <title>Climate Clever Clovers: New Paradigm to Reduce the Environmental Footprint of Ruminants by Breeding Low Methanogenic Forages Utilizing Haplotype Variation.</title>
        <authorList>
            <person name="Kaur P."/>
            <person name="Appels R."/>
            <person name="Bayer P.E."/>
            <person name="Keeble-Gagnere G."/>
            <person name="Wang J."/>
            <person name="Hirakawa H."/>
            <person name="Shirasawa K."/>
            <person name="Vercoe P."/>
            <person name="Stefanova K."/>
            <person name="Durmic Z."/>
            <person name="Nichols P."/>
            <person name="Revell C."/>
            <person name="Isobe S.N."/>
            <person name="Edwards D."/>
            <person name="Erskine W."/>
        </authorList>
    </citation>
    <scope>NUCLEOTIDE SEQUENCE [LARGE SCALE GENOMIC DNA]</scope>
    <source>
        <strain evidence="10">cv. Daliak</strain>
    </source>
</reference>
<comment type="function">
    <text evidence="6">Putative transcription activator involved in regulating light control of development.</text>
</comment>
<keyword evidence="3 5" id="KW-0863">Zinc-finger</keyword>
<dbReference type="GO" id="GO:0008270">
    <property type="term" value="F:zinc ion binding"/>
    <property type="evidence" value="ECO:0007669"/>
    <property type="project" value="UniProtKB-UniRule"/>
</dbReference>
<dbReference type="EMBL" id="DF974753">
    <property type="protein sequence ID" value="GAU50374.1"/>
    <property type="molecule type" value="Genomic_DNA"/>
</dbReference>
<dbReference type="InterPro" id="IPR004330">
    <property type="entry name" value="FAR1_DNA_bnd_dom"/>
</dbReference>
<evidence type="ECO:0000313" key="10">
    <source>
        <dbReference type="Proteomes" id="UP000242715"/>
    </source>
</evidence>
<name>A0A2Z6P1T9_TRISU</name>
<dbReference type="PROSITE" id="PS50966">
    <property type="entry name" value="ZF_SWIM"/>
    <property type="match status" value="1"/>
</dbReference>
<comment type="subcellular location">
    <subcellularLocation>
        <location evidence="6">Nucleus</location>
    </subcellularLocation>
</comment>
<dbReference type="InterPro" id="IPR006564">
    <property type="entry name" value="Znf_PMZ"/>
</dbReference>
<dbReference type="PANTHER" id="PTHR31669:SF302">
    <property type="entry name" value="PROTEIN FAR1-RELATED SEQUENCE"/>
    <property type="match status" value="1"/>
</dbReference>
<dbReference type="AlphaFoldDB" id="A0A2Z6P1T9"/>
<dbReference type="InterPro" id="IPR031052">
    <property type="entry name" value="FHY3/FAR1"/>
</dbReference>
<proteinExistence type="inferred from homology"/>
<feature type="region of interest" description="Disordered" evidence="7">
    <location>
        <begin position="659"/>
        <end position="693"/>
    </location>
</feature>
<keyword evidence="4 6" id="KW-0862">Zinc</keyword>
<evidence type="ECO:0000256" key="6">
    <source>
        <dbReference type="RuleBase" id="RU367018"/>
    </source>
</evidence>
<comment type="similarity">
    <text evidence="1 6">Belongs to the FHY3/FAR1 family.</text>
</comment>
<dbReference type="GO" id="GO:0005634">
    <property type="term" value="C:nucleus"/>
    <property type="evidence" value="ECO:0007669"/>
    <property type="project" value="UniProtKB-SubCell"/>
</dbReference>
<feature type="domain" description="SWIM-type" evidence="8">
    <location>
        <begin position="521"/>
        <end position="557"/>
    </location>
</feature>
<organism evidence="9 10">
    <name type="scientific">Trifolium subterraneum</name>
    <name type="common">Subterranean clover</name>
    <dbReference type="NCBI Taxonomy" id="3900"/>
    <lineage>
        <taxon>Eukaryota</taxon>
        <taxon>Viridiplantae</taxon>
        <taxon>Streptophyta</taxon>
        <taxon>Embryophyta</taxon>
        <taxon>Tracheophyta</taxon>
        <taxon>Spermatophyta</taxon>
        <taxon>Magnoliopsida</taxon>
        <taxon>eudicotyledons</taxon>
        <taxon>Gunneridae</taxon>
        <taxon>Pentapetalae</taxon>
        <taxon>rosids</taxon>
        <taxon>fabids</taxon>
        <taxon>Fabales</taxon>
        <taxon>Fabaceae</taxon>
        <taxon>Papilionoideae</taxon>
        <taxon>50 kb inversion clade</taxon>
        <taxon>NPAAA clade</taxon>
        <taxon>Hologalegina</taxon>
        <taxon>IRL clade</taxon>
        <taxon>Trifolieae</taxon>
        <taxon>Trifolium</taxon>
    </lineage>
</organism>